<dbReference type="InterPro" id="IPR017900">
    <property type="entry name" value="4Fe4S_Fe_S_CS"/>
</dbReference>
<evidence type="ECO:0000256" key="1">
    <source>
        <dbReference type="ARBA" id="ARBA00022485"/>
    </source>
</evidence>
<evidence type="ECO:0000256" key="6">
    <source>
        <dbReference type="PIRNR" id="PIRNR000139"/>
    </source>
</evidence>
<keyword evidence="6" id="KW-0813">Transport</keyword>
<dbReference type="GO" id="GO:0019154">
    <property type="term" value="F:glycolate dehydrogenase activity"/>
    <property type="evidence" value="ECO:0007669"/>
    <property type="project" value="UniProtKB-EC"/>
</dbReference>
<comment type="catalytic activity">
    <reaction evidence="6">
        <text>(R)-lactate + A = pyruvate + AH2</text>
        <dbReference type="Rhea" id="RHEA:15089"/>
        <dbReference type="ChEBI" id="CHEBI:13193"/>
        <dbReference type="ChEBI" id="CHEBI:15361"/>
        <dbReference type="ChEBI" id="CHEBI:16004"/>
        <dbReference type="ChEBI" id="CHEBI:17499"/>
    </reaction>
</comment>
<keyword evidence="3" id="KW-0677">Repeat</keyword>
<evidence type="ECO:0000256" key="5">
    <source>
        <dbReference type="ARBA" id="ARBA00023014"/>
    </source>
</evidence>
<evidence type="ECO:0000313" key="9">
    <source>
        <dbReference type="Proteomes" id="UP000180235"/>
    </source>
</evidence>
<dbReference type="GO" id="GO:0051539">
    <property type="term" value="F:4 iron, 4 sulfur cluster binding"/>
    <property type="evidence" value="ECO:0007669"/>
    <property type="project" value="UniProtKB-UniRule"/>
</dbReference>
<evidence type="ECO:0000313" key="8">
    <source>
        <dbReference type="EMBL" id="APB33383.1"/>
    </source>
</evidence>
<keyword evidence="6" id="KW-0249">Electron transport</keyword>
<dbReference type="OrthoDB" id="9770306at2"/>
<dbReference type="PROSITE" id="PS00198">
    <property type="entry name" value="4FE4S_FER_1"/>
    <property type="match status" value="1"/>
</dbReference>
<keyword evidence="2 6" id="KW-0479">Metal-binding</keyword>
<keyword evidence="4 6" id="KW-0408">Iron</keyword>
<dbReference type="EMBL" id="CP017675">
    <property type="protein sequence ID" value="APB33383.1"/>
    <property type="molecule type" value="Genomic_DNA"/>
</dbReference>
<keyword evidence="9" id="KW-1185">Reference proteome</keyword>
<comment type="catalytic activity">
    <reaction evidence="6">
        <text>glycolate + A = glyoxylate + AH2</text>
        <dbReference type="Rhea" id="RHEA:21264"/>
        <dbReference type="ChEBI" id="CHEBI:13193"/>
        <dbReference type="ChEBI" id="CHEBI:17499"/>
        <dbReference type="ChEBI" id="CHEBI:29805"/>
        <dbReference type="ChEBI" id="CHEBI:36655"/>
        <dbReference type="EC" id="1.1.99.14"/>
    </reaction>
</comment>
<dbReference type="InterPro" id="IPR017896">
    <property type="entry name" value="4Fe4S_Fe-S-bd"/>
</dbReference>
<dbReference type="EC" id="1.1.99.14" evidence="6"/>
<dbReference type="Proteomes" id="UP000180235">
    <property type="component" value="Chromosome"/>
</dbReference>
<dbReference type="PROSITE" id="PS51379">
    <property type="entry name" value="4FE4S_FER_2"/>
    <property type="match status" value="2"/>
</dbReference>
<accession>A0A1J0ABU4</accession>
<comment type="cofactor">
    <cofactor evidence="6">
        <name>[4Fe-4S] cluster</name>
        <dbReference type="ChEBI" id="CHEBI:49883"/>
    </cofactor>
    <text evidence="6">Binds 2 [4Fe-4S] clusters.</text>
</comment>
<feature type="domain" description="4Fe-4S ferredoxin-type" evidence="7">
    <location>
        <begin position="14"/>
        <end position="42"/>
    </location>
</feature>
<dbReference type="GO" id="GO:0046872">
    <property type="term" value="F:metal ion binding"/>
    <property type="evidence" value="ECO:0007669"/>
    <property type="project" value="UniProtKB-UniRule"/>
</dbReference>
<keyword evidence="5 6" id="KW-0411">Iron-sulfur</keyword>
<dbReference type="Pfam" id="PF13183">
    <property type="entry name" value="Fer4_8"/>
    <property type="match status" value="1"/>
</dbReference>
<dbReference type="Gene3D" id="1.10.1060.10">
    <property type="entry name" value="Alpha-helical ferredoxin"/>
    <property type="match status" value="1"/>
</dbReference>
<dbReference type="PANTHER" id="PTHR32479:SF17">
    <property type="entry name" value="GLYCOLATE OXIDASE IRON-SULFUR SUBUNIT"/>
    <property type="match status" value="1"/>
</dbReference>
<sequence>MATASGFDSQHPPSQAVIDTCVHCGFCLTTCPSYRVLGTEMDSPRGRIYQMNAINQGEIGLGMATVSHFDSCLGCLACVTACPSGVRYDELIGATRAQIQRNVSRSGWEMLVRGVIFQLFPYPERLRWVAPFLWLYQKMGWQRWLPGLLGRISPPLGAMAGALPPLKFSQLLPQPWPEVLPAQGTRRYRVGVILGCVQRLFNPQVNEATVRVLRAVGCEVVIPPQQGCCAALPQHQGETAQAQTLARWMIDSFRHYQLDAILINASGCGHTLKEYGHILADDPEYRERAQAFSRQVKDVQEFLAQIDLGVPLYPLADKPLSVVYQDACHMIHGQKISLQPRQLLRQIPGVELREPWDAALCCGSAGVYSFLQPETAQDLGRQKVMNLLNTGAQVIASANIGCTVQIQQYLRERTARVPVYHPVQLLDQAMRRLPLQNVRHPRQADLVRA</sequence>
<keyword evidence="1 6" id="KW-0004">4Fe-4S</keyword>
<proteinExistence type="predicted"/>
<dbReference type="Pfam" id="PF02754">
    <property type="entry name" value="CCG"/>
    <property type="match status" value="2"/>
</dbReference>
<reference evidence="8 9" key="1">
    <citation type="submission" date="2016-10" db="EMBL/GenBank/DDBJ databases">
        <title>Description of Gloeomargarita lithophora gen. nov., sp. nov., a thylakoid-bearing basal-branching cyanobacterium with intracellular carbonates, and proposal for Gloeomargaritales ord. nov.</title>
        <authorList>
            <person name="Moreira D."/>
            <person name="Tavera R."/>
            <person name="Benzerara K."/>
            <person name="Skouri-Panet F."/>
            <person name="Couradeau E."/>
            <person name="Gerard E."/>
            <person name="Loussert C."/>
            <person name="Novelo E."/>
            <person name="Zivanovic Y."/>
            <person name="Lopez-Garcia P."/>
        </authorList>
    </citation>
    <scope>NUCLEOTIDE SEQUENCE [LARGE SCALE GENOMIC DNA]</scope>
    <source>
        <strain evidence="8 9">D10</strain>
    </source>
</reference>
<dbReference type="InterPro" id="IPR004017">
    <property type="entry name" value="Cys_rich_dom"/>
</dbReference>
<dbReference type="InterPro" id="IPR009051">
    <property type="entry name" value="Helical_ferredxn"/>
</dbReference>
<dbReference type="PIRSF" id="PIRSF000139">
    <property type="entry name" value="Glc_ox_4Fe-4S"/>
    <property type="match status" value="1"/>
</dbReference>
<dbReference type="STRING" id="1188229.GlitD10_1063"/>
<organism evidence="8 9">
    <name type="scientific">Gloeomargarita lithophora Alchichica-D10</name>
    <dbReference type="NCBI Taxonomy" id="1188229"/>
    <lineage>
        <taxon>Bacteria</taxon>
        <taxon>Bacillati</taxon>
        <taxon>Cyanobacteriota</taxon>
        <taxon>Cyanophyceae</taxon>
        <taxon>Gloeomargaritales</taxon>
        <taxon>Gloeomargaritaceae</taxon>
        <taxon>Gloeomargarita</taxon>
    </lineage>
</organism>
<feature type="domain" description="4Fe-4S ferredoxin-type" evidence="7">
    <location>
        <begin position="62"/>
        <end position="91"/>
    </location>
</feature>
<comment type="function">
    <text evidence="6">Component of a complex that catalyzes the oxidation of glycolate to glyoxylate.</text>
</comment>
<evidence type="ECO:0000256" key="3">
    <source>
        <dbReference type="ARBA" id="ARBA00022737"/>
    </source>
</evidence>
<name>A0A1J0ABU4_9CYAN</name>
<evidence type="ECO:0000259" key="7">
    <source>
        <dbReference type="PROSITE" id="PS51379"/>
    </source>
</evidence>
<protein>
    <recommendedName>
        <fullName evidence="6">Glycolate oxidase iron-sulfur subunit</fullName>
        <ecNumber evidence="6">1.1.99.14</ecNumber>
    </recommendedName>
</protein>
<dbReference type="PANTHER" id="PTHR32479">
    <property type="entry name" value="GLYCOLATE OXIDASE IRON-SULFUR SUBUNIT"/>
    <property type="match status" value="1"/>
</dbReference>
<dbReference type="RefSeq" id="WP_071453974.1">
    <property type="nucleotide sequence ID" value="NZ_CP017675.1"/>
</dbReference>
<evidence type="ECO:0000256" key="2">
    <source>
        <dbReference type="ARBA" id="ARBA00022723"/>
    </source>
</evidence>
<dbReference type="KEGG" id="glt:GlitD10_1063"/>
<evidence type="ECO:0000256" key="4">
    <source>
        <dbReference type="ARBA" id="ARBA00023004"/>
    </source>
</evidence>
<dbReference type="AlphaFoldDB" id="A0A1J0ABU4"/>
<dbReference type="InterPro" id="IPR012257">
    <property type="entry name" value="Glc_ox_4Fe-4S"/>
</dbReference>
<dbReference type="SUPFAM" id="SSF54862">
    <property type="entry name" value="4Fe-4S ferredoxins"/>
    <property type="match status" value="1"/>
</dbReference>
<gene>
    <name evidence="8" type="primary">glcF</name>
    <name evidence="8" type="ORF">GlitD10_1063</name>
</gene>